<dbReference type="GO" id="GO:0004066">
    <property type="term" value="F:asparagine synthase (glutamine-hydrolyzing) activity"/>
    <property type="evidence" value="ECO:0007669"/>
    <property type="project" value="UniProtKB-EC"/>
</dbReference>
<comment type="similarity">
    <text evidence="2">Belongs to the asparagine synthetase family.</text>
</comment>
<dbReference type="PROSITE" id="PS51278">
    <property type="entry name" value="GATASE_TYPE_2"/>
    <property type="match status" value="1"/>
</dbReference>
<evidence type="ECO:0000259" key="11">
    <source>
        <dbReference type="PROSITE" id="PS51278"/>
    </source>
</evidence>
<gene>
    <name evidence="12" type="primary">asnB_2</name>
    <name evidence="12" type="ORF">Aco04nite_94030</name>
</gene>
<dbReference type="Pfam" id="PF00733">
    <property type="entry name" value="Asn_synthase"/>
    <property type="match status" value="1"/>
</dbReference>
<dbReference type="PANTHER" id="PTHR43284">
    <property type="entry name" value="ASPARAGINE SYNTHETASE (GLUTAMINE-HYDROLYZING)"/>
    <property type="match status" value="1"/>
</dbReference>
<evidence type="ECO:0000313" key="12">
    <source>
        <dbReference type="EMBL" id="GIM84975.1"/>
    </source>
</evidence>
<dbReference type="InterPro" id="IPR017932">
    <property type="entry name" value="GATase_2_dom"/>
</dbReference>
<evidence type="ECO:0000256" key="7">
    <source>
        <dbReference type="ARBA" id="ARBA00022962"/>
    </source>
</evidence>
<comment type="caution">
    <text evidence="12">The sequence shown here is derived from an EMBL/GenBank/DDBJ whole genome shotgun (WGS) entry which is preliminary data.</text>
</comment>
<dbReference type="PIRSF" id="PIRSF001589">
    <property type="entry name" value="Asn_synthetase_glu-h"/>
    <property type="match status" value="1"/>
</dbReference>
<dbReference type="Gene3D" id="3.40.50.620">
    <property type="entry name" value="HUPs"/>
    <property type="match status" value="1"/>
</dbReference>
<protein>
    <recommendedName>
        <fullName evidence="3">asparagine synthase (glutamine-hydrolyzing)</fullName>
        <ecNumber evidence="3">6.3.5.4</ecNumber>
    </recommendedName>
</protein>
<dbReference type="EC" id="6.3.5.4" evidence="3"/>
<proteinExistence type="inferred from homology"/>
<dbReference type="NCBIfam" id="TIGR01536">
    <property type="entry name" value="asn_synth_AEB"/>
    <property type="match status" value="1"/>
</dbReference>
<keyword evidence="5 9" id="KW-0067">ATP-binding</keyword>
<dbReference type="Gene3D" id="3.60.20.10">
    <property type="entry name" value="Glutamine Phosphoribosylpyrophosphate, subunit 1, domain 1"/>
    <property type="match status" value="1"/>
</dbReference>
<evidence type="ECO:0000256" key="2">
    <source>
        <dbReference type="ARBA" id="ARBA00005752"/>
    </source>
</evidence>
<organism evidence="12 13">
    <name type="scientific">Winogradskya consettensis</name>
    <dbReference type="NCBI Taxonomy" id="113560"/>
    <lineage>
        <taxon>Bacteria</taxon>
        <taxon>Bacillati</taxon>
        <taxon>Actinomycetota</taxon>
        <taxon>Actinomycetes</taxon>
        <taxon>Micromonosporales</taxon>
        <taxon>Micromonosporaceae</taxon>
        <taxon>Winogradskya</taxon>
    </lineage>
</organism>
<dbReference type="EMBL" id="BOQP01000073">
    <property type="protein sequence ID" value="GIM84975.1"/>
    <property type="molecule type" value="Genomic_DNA"/>
</dbReference>
<feature type="binding site" evidence="9">
    <location>
        <begin position="371"/>
        <end position="372"/>
    </location>
    <ligand>
        <name>ATP</name>
        <dbReference type="ChEBI" id="CHEBI:30616"/>
    </ligand>
</feature>
<dbReference type="InterPro" id="IPR029055">
    <property type="entry name" value="Ntn_hydrolases_N"/>
</dbReference>
<dbReference type="CDD" id="cd01991">
    <property type="entry name" value="Asn_synthase_B_C"/>
    <property type="match status" value="1"/>
</dbReference>
<evidence type="ECO:0000256" key="4">
    <source>
        <dbReference type="ARBA" id="ARBA00022741"/>
    </source>
</evidence>
<dbReference type="InterPro" id="IPR014729">
    <property type="entry name" value="Rossmann-like_a/b/a_fold"/>
</dbReference>
<dbReference type="CDD" id="cd00712">
    <property type="entry name" value="AsnB"/>
    <property type="match status" value="1"/>
</dbReference>
<accession>A0A919T4T9</accession>
<keyword evidence="6" id="KW-0061">Asparagine biosynthesis</keyword>
<dbReference type="Pfam" id="PF13537">
    <property type="entry name" value="GATase_7"/>
    <property type="match status" value="1"/>
</dbReference>
<dbReference type="SUPFAM" id="SSF56235">
    <property type="entry name" value="N-terminal nucleophile aminohydrolases (Ntn hydrolases)"/>
    <property type="match status" value="1"/>
</dbReference>
<evidence type="ECO:0000256" key="6">
    <source>
        <dbReference type="ARBA" id="ARBA00022888"/>
    </source>
</evidence>
<evidence type="ECO:0000256" key="8">
    <source>
        <dbReference type="ARBA" id="ARBA00048741"/>
    </source>
</evidence>
<dbReference type="Proteomes" id="UP000680865">
    <property type="component" value="Unassembled WGS sequence"/>
</dbReference>
<evidence type="ECO:0000256" key="5">
    <source>
        <dbReference type="ARBA" id="ARBA00022840"/>
    </source>
</evidence>
<dbReference type="InterPro" id="IPR033738">
    <property type="entry name" value="AsnB_N"/>
</dbReference>
<evidence type="ECO:0000256" key="3">
    <source>
        <dbReference type="ARBA" id="ARBA00012737"/>
    </source>
</evidence>
<dbReference type="InterPro" id="IPR006426">
    <property type="entry name" value="Asn_synth_AEB"/>
</dbReference>
<dbReference type="GO" id="GO:0006529">
    <property type="term" value="P:asparagine biosynthetic process"/>
    <property type="evidence" value="ECO:0007669"/>
    <property type="project" value="UniProtKB-KW"/>
</dbReference>
<dbReference type="GO" id="GO:0005829">
    <property type="term" value="C:cytosol"/>
    <property type="evidence" value="ECO:0007669"/>
    <property type="project" value="TreeGrafter"/>
</dbReference>
<keyword evidence="13" id="KW-1185">Reference proteome</keyword>
<dbReference type="SUPFAM" id="SSF52402">
    <property type="entry name" value="Adenine nucleotide alpha hydrolases-like"/>
    <property type="match status" value="1"/>
</dbReference>
<evidence type="ECO:0000313" key="13">
    <source>
        <dbReference type="Proteomes" id="UP000680865"/>
    </source>
</evidence>
<evidence type="ECO:0000256" key="10">
    <source>
        <dbReference type="PIRSR" id="PIRSR001589-3"/>
    </source>
</evidence>
<reference evidence="12" key="1">
    <citation type="submission" date="2021-03" db="EMBL/GenBank/DDBJ databases">
        <title>Whole genome shotgun sequence of Actinoplanes consettensis NBRC 14913.</title>
        <authorList>
            <person name="Komaki H."/>
            <person name="Tamura T."/>
        </authorList>
    </citation>
    <scope>NUCLEOTIDE SEQUENCE</scope>
    <source>
        <strain evidence="12">NBRC 14913</strain>
    </source>
</reference>
<dbReference type="PANTHER" id="PTHR43284:SF1">
    <property type="entry name" value="ASPARAGINE SYNTHETASE"/>
    <property type="match status" value="1"/>
</dbReference>
<dbReference type="InterPro" id="IPR051786">
    <property type="entry name" value="ASN_synthetase/amidase"/>
</dbReference>
<name>A0A919T4T9_9ACTN</name>
<keyword evidence="7" id="KW-0315">Glutamine amidotransferase</keyword>
<keyword evidence="4 9" id="KW-0547">Nucleotide-binding</keyword>
<feature type="site" description="Important for beta-aspartyl-AMP intermediate formation" evidence="10">
    <location>
        <position position="373"/>
    </location>
</feature>
<feature type="binding site" evidence="9">
    <location>
        <position position="110"/>
    </location>
    <ligand>
        <name>L-glutamine</name>
        <dbReference type="ChEBI" id="CHEBI:58359"/>
    </ligand>
</feature>
<sequence length="649" mass="71562">MCGLAVFISSRPRAGVPDPGTAAAFQSALETMHHRGPDDTKVEFGDGLAFGFKRLAIIDREEAAQPVHYPCDGPQAGRWTVVFNGEIYNYRELRADLVREHQATFATHGDSEVLAAAFHYWGAAALPRLRGMFAFVAYDHWTGTTHAARDPFGIKPLYVLETSDGLFMASERKALLEFSGNSGAALDTDALAHYLTFQYVPEPMTLHRQVRRLAPGHKLTWTPGGGMRQERYFRPSLRPLNVRPEAAYQAIQDALRDSVRKHMHAEVPVGTFLSSGVDSSAIVALAKEVKPDLHAFTAGFDDAAYSEIEIAQDTANQLGVRLTPTIITEDDVIRELPRIVQLLDDPVADPSLVPLYFLARTASQYVTVVLSGEGSDELFGGYTIYREPMSLAGIGKLPAGMKRGLRNLSHVMPEGMKGRSFLERGTTPIEERYWGNARIFSPEEKANLMRFTAEPHTAITSHLYAETADVDDVASMQYVDLHTWLPGDILAKADRMSMAHSLELRVPFLDQAVYAAAAGLPTELKLPHGSQGTKMAFREAMRGIVPESVRDRRKLGFPTPTRVWLKGQIGDWIGSLLDGSQAGHLLDLGYAQRLLAEHRAGEADNSRKVWTVAMFCLWHAITVEKSIIPHVPRTATMLRPAYPAAPVAA</sequence>
<evidence type="ECO:0000256" key="1">
    <source>
        <dbReference type="ARBA" id="ARBA00005187"/>
    </source>
</evidence>
<dbReference type="RefSeq" id="WP_213003654.1">
    <property type="nucleotide sequence ID" value="NZ_BAAATW010000015.1"/>
</dbReference>
<dbReference type="AlphaFoldDB" id="A0A919T4T9"/>
<keyword evidence="6" id="KW-0028">Amino-acid biosynthesis</keyword>
<dbReference type="InterPro" id="IPR001962">
    <property type="entry name" value="Asn_synthase"/>
</dbReference>
<evidence type="ECO:0000256" key="9">
    <source>
        <dbReference type="PIRSR" id="PIRSR001589-2"/>
    </source>
</evidence>
<feature type="domain" description="Glutamine amidotransferase type-2" evidence="11">
    <location>
        <begin position="2"/>
        <end position="224"/>
    </location>
</feature>
<dbReference type="GO" id="GO:0005524">
    <property type="term" value="F:ATP binding"/>
    <property type="evidence" value="ECO:0007669"/>
    <property type="project" value="UniProtKB-KW"/>
</dbReference>
<comment type="pathway">
    <text evidence="1">Amino-acid biosynthesis; L-asparagine biosynthesis; L-asparagine from L-aspartate (L-Gln route): step 1/1.</text>
</comment>
<comment type="catalytic activity">
    <reaction evidence="8">
        <text>L-aspartate + L-glutamine + ATP + H2O = L-asparagine + L-glutamate + AMP + diphosphate + H(+)</text>
        <dbReference type="Rhea" id="RHEA:12228"/>
        <dbReference type="ChEBI" id="CHEBI:15377"/>
        <dbReference type="ChEBI" id="CHEBI:15378"/>
        <dbReference type="ChEBI" id="CHEBI:29985"/>
        <dbReference type="ChEBI" id="CHEBI:29991"/>
        <dbReference type="ChEBI" id="CHEBI:30616"/>
        <dbReference type="ChEBI" id="CHEBI:33019"/>
        <dbReference type="ChEBI" id="CHEBI:58048"/>
        <dbReference type="ChEBI" id="CHEBI:58359"/>
        <dbReference type="ChEBI" id="CHEBI:456215"/>
        <dbReference type="EC" id="6.3.5.4"/>
    </reaction>
</comment>